<dbReference type="FunFam" id="3.40.50.720:FF:000085">
    <property type="entry name" value="Dihydroflavonol reductase"/>
    <property type="match status" value="1"/>
</dbReference>
<feature type="domain" description="NAD-dependent epimerase/dehydratase" evidence="3">
    <location>
        <begin position="5"/>
        <end position="242"/>
    </location>
</feature>
<dbReference type="GO" id="GO:0016616">
    <property type="term" value="F:oxidoreductase activity, acting on the CH-OH group of donors, NAD or NADP as acceptor"/>
    <property type="evidence" value="ECO:0007669"/>
    <property type="project" value="TreeGrafter"/>
</dbReference>
<comment type="similarity">
    <text evidence="2">Belongs to the NAD(P)-dependent epimerase/dehydratase family. Dihydroflavonol-4-reductase subfamily.</text>
</comment>
<evidence type="ECO:0000256" key="2">
    <source>
        <dbReference type="ARBA" id="ARBA00023445"/>
    </source>
</evidence>
<dbReference type="PANTHER" id="PTHR10366">
    <property type="entry name" value="NAD DEPENDENT EPIMERASE/DEHYDRATASE"/>
    <property type="match status" value="1"/>
</dbReference>
<dbReference type="OMA" id="HGRYILA"/>
<dbReference type="GeneID" id="8851938"/>
<gene>
    <name evidence="4" type="ORF">NAEGRDRAFT_50517</name>
</gene>
<dbReference type="VEuPathDB" id="AmoebaDB:NAEGRDRAFT_50517"/>
<dbReference type="FunCoup" id="D2VLE8">
    <property type="interactions" value="43"/>
</dbReference>
<dbReference type="eggNOG" id="KOG1502">
    <property type="taxonomic scope" value="Eukaryota"/>
</dbReference>
<keyword evidence="5" id="KW-1185">Reference proteome</keyword>
<sequence length="322" mass="36232">MTRIIAVTGATGYIAGHIIKELLEHGHNVRAIVRDLTNKKKYEYLKQFVKNQDDKQLEFVEAKGSSIEDYAPVLIGADAVIHTATPFVVTAEDPQRDIVDPAINLTRAVILASIKSKVKRVVVTSSGGAFLNNPIPDNYTYTAKDWNESCSLTNNPYFYSKTLAEKEAWKLYEEHKSEFELVVVNPLYVFGPLLNGELNTSVKHALAYLMGYTQEVYPMSTGFVDVRDVAKAHVIAVENQQAAGQRLFCCDSVHAMEDLPKEIKRQYPQYPIGAFEFNTKAQLFSIDVEPLKKFGLTQYIGFEQMVKDTIESLIHFGLVEKK</sequence>
<dbReference type="RefSeq" id="XP_002675042.1">
    <property type="nucleotide sequence ID" value="XM_002674996.1"/>
</dbReference>
<proteinExistence type="inferred from homology"/>
<dbReference type="Pfam" id="PF01370">
    <property type="entry name" value="Epimerase"/>
    <property type="match status" value="1"/>
</dbReference>
<accession>D2VLE8</accession>
<dbReference type="Proteomes" id="UP000006671">
    <property type="component" value="Unassembled WGS sequence"/>
</dbReference>
<dbReference type="EMBL" id="GG738880">
    <property type="protein sequence ID" value="EFC42298.1"/>
    <property type="molecule type" value="Genomic_DNA"/>
</dbReference>
<dbReference type="InParanoid" id="D2VLE8"/>
<protein>
    <submittedName>
        <fullName evidence="4">Nucleoside-diphosphate-sugar epimerase</fullName>
    </submittedName>
</protein>
<dbReference type="InterPro" id="IPR036291">
    <property type="entry name" value="NAD(P)-bd_dom_sf"/>
</dbReference>
<dbReference type="InterPro" id="IPR001509">
    <property type="entry name" value="Epimerase_deHydtase"/>
</dbReference>
<organism evidence="5">
    <name type="scientific">Naegleria gruberi</name>
    <name type="common">Amoeba</name>
    <dbReference type="NCBI Taxonomy" id="5762"/>
    <lineage>
        <taxon>Eukaryota</taxon>
        <taxon>Discoba</taxon>
        <taxon>Heterolobosea</taxon>
        <taxon>Tetramitia</taxon>
        <taxon>Eutetramitia</taxon>
        <taxon>Vahlkampfiidae</taxon>
        <taxon>Naegleria</taxon>
    </lineage>
</organism>
<dbReference type="STRING" id="5762.D2VLE8"/>
<evidence type="ECO:0000259" key="3">
    <source>
        <dbReference type="Pfam" id="PF01370"/>
    </source>
</evidence>
<dbReference type="PANTHER" id="PTHR10366:SF564">
    <property type="entry name" value="STEROL-4-ALPHA-CARBOXYLATE 3-DEHYDROGENASE, DECARBOXYLATING"/>
    <property type="match status" value="1"/>
</dbReference>
<keyword evidence="1" id="KW-0560">Oxidoreductase</keyword>
<dbReference type="AlphaFoldDB" id="D2VLE8"/>
<dbReference type="Gene3D" id="3.40.50.720">
    <property type="entry name" value="NAD(P)-binding Rossmann-like Domain"/>
    <property type="match status" value="1"/>
</dbReference>
<evidence type="ECO:0000313" key="4">
    <source>
        <dbReference type="EMBL" id="EFC42298.1"/>
    </source>
</evidence>
<dbReference type="InterPro" id="IPR050425">
    <property type="entry name" value="NAD(P)_dehydrat-like"/>
</dbReference>
<evidence type="ECO:0000313" key="5">
    <source>
        <dbReference type="Proteomes" id="UP000006671"/>
    </source>
</evidence>
<name>D2VLE8_NAEGR</name>
<dbReference type="KEGG" id="ngr:NAEGRDRAFT_50517"/>
<dbReference type="OrthoDB" id="2735536at2759"/>
<dbReference type="SUPFAM" id="SSF51735">
    <property type="entry name" value="NAD(P)-binding Rossmann-fold domains"/>
    <property type="match status" value="1"/>
</dbReference>
<evidence type="ECO:0000256" key="1">
    <source>
        <dbReference type="ARBA" id="ARBA00023002"/>
    </source>
</evidence>
<reference evidence="4 5" key="1">
    <citation type="journal article" date="2010" name="Cell">
        <title>The genome of Naegleria gruberi illuminates early eukaryotic versatility.</title>
        <authorList>
            <person name="Fritz-Laylin L.K."/>
            <person name="Prochnik S.E."/>
            <person name="Ginger M.L."/>
            <person name="Dacks J.B."/>
            <person name="Carpenter M.L."/>
            <person name="Field M.C."/>
            <person name="Kuo A."/>
            <person name="Paredez A."/>
            <person name="Chapman J."/>
            <person name="Pham J."/>
            <person name="Shu S."/>
            <person name="Neupane R."/>
            <person name="Cipriano M."/>
            <person name="Mancuso J."/>
            <person name="Tu H."/>
            <person name="Salamov A."/>
            <person name="Lindquist E."/>
            <person name="Shapiro H."/>
            <person name="Lucas S."/>
            <person name="Grigoriev I.V."/>
            <person name="Cande W.Z."/>
            <person name="Fulton C."/>
            <person name="Rokhsar D.S."/>
            <person name="Dawson S.C."/>
        </authorList>
    </citation>
    <scope>NUCLEOTIDE SEQUENCE [LARGE SCALE GENOMIC DNA]</scope>
    <source>
        <strain evidence="4 5">NEG-M</strain>
    </source>
</reference>